<evidence type="ECO:0000313" key="3">
    <source>
        <dbReference type="EMBL" id="MCL6269207.1"/>
    </source>
</evidence>
<gene>
    <name evidence="3" type="ORF">M3P05_04515</name>
</gene>
<dbReference type="InterPro" id="IPR011055">
    <property type="entry name" value="Dup_hybrid_motif"/>
</dbReference>
<dbReference type="Gene3D" id="6.10.250.3150">
    <property type="match status" value="1"/>
</dbReference>
<name>A0ABT0PCU0_9GAMM</name>
<dbReference type="EMBL" id="JAMFLX010000004">
    <property type="protein sequence ID" value="MCL6269207.1"/>
    <property type="molecule type" value="Genomic_DNA"/>
</dbReference>
<sequence length="386" mass="43586">MARAAIETAMKIQSLTFSLIMALLLVMPPSPAVAESDSARLERINRDIKELRVLLDKIRKERSSIETRLEQSEKELNRVKGSIRKTEKELKEVKIEEKKHQARRSELKNEQSRNQKVVAKAIKAAYVAGQDPQLKVILNQQSPSQAGRMMVYYDRFAQAQSDALLALRESDRKLALTEDKLVRASNTISDKKNRLAAQAKEMDAQSKERQLILAKLTASEKTSGSKLGRLEKEQQELQEILSSITTIEYVASIDKPFKKERGKMQWPVKGKILHRYGEKRSESKVPWNGVFINASVGTAVKAPHHGRVIFSDWMKSFGQLLIIDHGGGYMTLYAHNQELLKTVGDWVLPGEKIALVGDSGGQPRAGLYFEIRYKGRPSNPQAWLRG</sequence>
<dbReference type="InterPro" id="IPR050570">
    <property type="entry name" value="Cell_wall_metabolism_enzyme"/>
</dbReference>
<protein>
    <submittedName>
        <fullName evidence="3">Peptidoglycan DD-metalloendopeptidase family protein</fullName>
    </submittedName>
</protein>
<accession>A0ABT0PCU0</accession>
<dbReference type="SUPFAM" id="SSF51261">
    <property type="entry name" value="Duplicated hybrid motif"/>
    <property type="match status" value="1"/>
</dbReference>
<dbReference type="InterPro" id="IPR016047">
    <property type="entry name" value="M23ase_b-sheet_dom"/>
</dbReference>
<dbReference type="Pfam" id="PF01551">
    <property type="entry name" value="Peptidase_M23"/>
    <property type="match status" value="1"/>
</dbReference>
<proteinExistence type="predicted"/>
<dbReference type="RefSeq" id="WP_249698160.1">
    <property type="nucleotide sequence ID" value="NZ_JAMFLX010000004.1"/>
</dbReference>
<feature type="coiled-coil region" evidence="1">
    <location>
        <begin position="41"/>
        <end position="115"/>
    </location>
</feature>
<dbReference type="Gene3D" id="2.70.70.10">
    <property type="entry name" value="Glucose Permease (Domain IIA)"/>
    <property type="match status" value="1"/>
</dbReference>
<dbReference type="CDD" id="cd12797">
    <property type="entry name" value="M23_peptidase"/>
    <property type="match status" value="1"/>
</dbReference>
<evidence type="ECO:0000259" key="2">
    <source>
        <dbReference type="Pfam" id="PF01551"/>
    </source>
</evidence>
<comment type="caution">
    <text evidence="3">The sequence shown here is derived from an EMBL/GenBank/DDBJ whole genome shotgun (WGS) entry which is preliminary data.</text>
</comment>
<dbReference type="PANTHER" id="PTHR21666">
    <property type="entry name" value="PEPTIDASE-RELATED"/>
    <property type="match status" value="1"/>
</dbReference>
<keyword evidence="1" id="KW-0175">Coiled coil</keyword>
<organism evidence="3 4">
    <name type="scientific">Parendozoicomonas callyspongiae</name>
    <dbReference type="NCBI Taxonomy" id="2942213"/>
    <lineage>
        <taxon>Bacteria</taxon>
        <taxon>Pseudomonadati</taxon>
        <taxon>Pseudomonadota</taxon>
        <taxon>Gammaproteobacteria</taxon>
        <taxon>Oceanospirillales</taxon>
        <taxon>Endozoicomonadaceae</taxon>
        <taxon>Parendozoicomonas</taxon>
    </lineage>
</organism>
<evidence type="ECO:0000313" key="4">
    <source>
        <dbReference type="Proteomes" id="UP001203338"/>
    </source>
</evidence>
<keyword evidence="4" id="KW-1185">Reference proteome</keyword>
<feature type="domain" description="M23ase beta-sheet core" evidence="2">
    <location>
        <begin position="287"/>
        <end position="380"/>
    </location>
</feature>
<dbReference type="Proteomes" id="UP001203338">
    <property type="component" value="Unassembled WGS sequence"/>
</dbReference>
<evidence type="ECO:0000256" key="1">
    <source>
        <dbReference type="SAM" id="Coils"/>
    </source>
</evidence>
<dbReference type="PANTHER" id="PTHR21666:SF270">
    <property type="entry name" value="MUREIN HYDROLASE ACTIVATOR ENVC"/>
    <property type="match status" value="1"/>
</dbReference>
<reference evidence="3 4" key="1">
    <citation type="submission" date="2022-05" db="EMBL/GenBank/DDBJ databases">
        <authorList>
            <person name="Park J.-S."/>
        </authorList>
    </citation>
    <scope>NUCLEOTIDE SEQUENCE [LARGE SCALE GENOMIC DNA]</scope>
    <source>
        <strain evidence="3 4">2012CJ34-2</strain>
    </source>
</reference>